<dbReference type="Gene3D" id="3.10.20.90">
    <property type="entry name" value="Phosphatidylinositol 3-kinase Catalytic Subunit, Chain A, domain 1"/>
    <property type="match status" value="1"/>
</dbReference>
<dbReference type="InterPro" id="IPR029071">
    <property type="entry name" value="Ubiquitin-like_domsf"/>
</dbReference>
<evidence type="ECO:0000259" key="3">
    <source>
        <dbReference type="SMART" id="SM00213"/>
    </source>
</evidence>
<organism evidence="4 5">
    <name type="scientific">Phaedon cochleariae</name>
    <name type="common">Mustard beetle</name>
    <dbReference type="NCBI Taxonomy" id="80249"/>
    <lineage>
        <taxon>Eukaryota</taxon>
        <taxon>Metazoa</taxon>
        <taxon>Ecdysozoa</taxon>
        <taxon>Arthropoda</taxon>
        <taxon>Hexapoda</taxon>
        <taxon>Insecta</taxon>
        <taxon>Pterygota</taxon>
        <taxon>Neoptera</taxon>
        <taxon>Endopterygota</taxon>
        <taxon>Coleoptera</taxon>
        <taxon>Polyphaga</taxon>
        <taxon>Cucujiformia</taxon>
        <taxon>Chrysomeloidea</taxon>
        <taxon>Chrysomelidae</taxon>
        <taxon>Chrysomelinae</taxon>
        <taxon>Chrysomelini</taxon>
        <taxon>Phaedon</taxon>
    </lineage>
</organism>
<evidence type="ECO:0000313" key="5">
    <source>
        <dbReference type="Proteomes" id="UP001153737"/>
    </source>
</evidence>
<dbReference type="AlphaFoldDB" id="A0A9P0GVU9"/>
<dbReference type="Pfam" id="PF00240">
    <property type="entry name" value="ubiquitin"/>
    <property type="match status" value="1"/>
</dbReference>
<keyword evidence="5" id="KW-1185">Reference proteome</keyword>
<reference evidence="4" key="2">
    <citation type="submission" date="2022-10" db="EMBL/GenBank/DDBJ databases">
        <authorList>
            <consortium name="ENA_rothamsted_submissions"/>
            <consortium name="culmorum"/>
            <person name="King R."/>
        </authorList>
    </citation>
    <scope>NUCLEOTIDE SEQUENCE</scope>
</reference>
<feature type="domain" description="Ubiquitin-like" evidence="3">
    <location>
        <begin position="203"/>
        <end position="275"/>
    </location>
</feature>
<accession>A0A9P0GVU9</accession>
<dbReference type="Proteomes" id="UP001153737">
    <property type="component" value="Chromosome 6"/>
</dbReference>
<dbReference type="PANTHER" id="PTHR14557:SF5">
    <property type="entry name" value="UBIQUITIN-LIKE DOMAIN-CONTAINING PROTEIN"/>
    <property type="match status" value="1"/>
</dbReference>
<proteinExistence type="predicted"/>
<feature type="transmembrane region" description="Helical" evidence="2">
    <location>
        <begin position="335"/>
        <end position="361"/>
    </location>
</feature>
<evidence type="ECO:0000313" key="4">
    <source>
        <dbReference type="EMBL" id="CAH1174276.1"/>
    </source>
</evidence>
<feature type="compositionally biased region" description="Polar residues" evidence="1">
    <location>
        <begin position="151"/>
        <end position="163"/>
    </location>
</feature>
<dbReference type="InterPro" id="IPR040352">
    <property type="entry name" value="TMUB1/2"/>
</dbReference>
<sequence>MTLIEALSDEVFHFLIAFFVIGIVSFAWWTTNINEQRHIRTVLLLERTIRHRFHRRLTNHTEAITISEGTSDPPAVSEEVTPTTELPPNTEQSPDTDKPPEASTSNNPSTPQVDDLVDGDNREEQSIINTMDADTCVVRQRRLAFYDNLRNETQNQEPTTSCSGIYEPAGVPSQATSSVETEDSPNNCEVGDTKNTEEGKSGLTIKLKYINDDIRIVEGSFTESLEDFKKRHFEQELSANKLIRLIFNGQVLQPDTQTLKHCGLFDNCVVHCLVHPKRQPPADATVVESRSEGYSFPNIGGDADRNRDWDLGNFLFAFISLMLLAAWYFRYVYAHLYTVTATVGLILITGIFTIVLVGMYFPDNENFPNPTIHIRERVSTTGSPPRQ</sequence>
<feature type="region of interest" description="Disordered" evidence="1">
    <location>
        <begin position="63"/>
        <end position="118"/>
    </location>
</feature>
<keyword evidence="2" id="KW-0472">Membrane</keyword>
<keyword evidence="2" id="KW-1133">Transmembrane helix</keyword>
<dbReference type="OrthoDB" id="161999at2759"/>
<gene>
    <name evidence="4" type="ORF">PHAECO_LOCUS9921</name>
</gene>
<dbReference type="CDD" id="cd17057">
    <property type="entry name" value="Ubl_TMUB1_like"/>
    <property type="match status" value="1"/>
</dbReference>
<feature type="transmembrane region" description="Helical" evidence="2">
    <location>
        <begin position="12"/>
        <end position="30"/>
    </location>
</feature>
<name>A0A9P0GVU9_PHACE</name>
<protein>
    <recommendedName>
        <fullName evidence="3">Ubiquitin-like domain-containing protein</fullName>
    </recommendedName>
</protein>
<dbReference type="SMART" id="SM00213">
    <property type="entry name" value="UBQ"/>
    <property type="match status" value="1"/>
</dbReference>
<evidence type="ECO:0000256" key="2">
    <source>
        <dbReference type="SAM" id="Phobius"/>
    </source>
</evidence>
<dbReference type="SUPFAM" id="SSF54236">
    <property type="entry name" value="Ubiquitin-like"/>
    <property type="match status" value="1"/>
</dbReference>
<reference evidence="4" key="1">
    <citation type="submission" date="2022-01" db="EMBL/GenBank/DDBJ databases">
        <authorList>
            <person name="King R."/>
        </authorList>
    </citation>
    <scope>NUCLEOTIDE SEQUENCE</scope>
</reference>
<feature type="compositionally biased region" description="Polar residues" evidence="1">
    <location>
        <begin position="80"/>
        <end position="93"/>
    </location>
</feature>
<dbReference type="InterPro" id="IPR000626">
    <property type="entry name" value="Ubiquitin-like_dom"/>
</dbReference>
<feature type="region of interest" description="Disordered" evidence="1">
    <location>
        <begin position="149"/>
        <end position="195"/>
    </location>
</feature>
<feature type="transmembrane region" description="Helical" evidence="2">
    <location>
        <begin position="311"/>
        <end position="329"/>
    </location>
</feature>
<feature type="compositionally biased region" description="Polar residues" evidence="1">
    <location>
        <begin position="102"/>
        <end position="112"/>
    </location>
</feature>
<evidence type="ECO:0000256" key="1">
    <source>
        <dbReference type="SAM" id="MobiDB-lite"/>
    </source>
</evidence>
<keyword evidence="2" id="KW-0812">Transmembrane</keyword>
<feature type="compositionally biased region" description="Polar residues" evidence="1">
    <location>
        <begin position="173"/>
        <end position="187"/>
    </location>
</feature>
<dbReference type="GO" id="GO:0036503">
    <property type="term" value="P:ERAD pathway"/>
    <property type="evidence" value="ECO:0007669"/>
    <property type="project" value="InterPro"/>
</dbReference>
<dbReference type="EMBL" id="OU896712">
    <property type="protein sequence ID" value="CAH1174276.1"/>
    <property type="molecule type" value="Genomic_DNA"/>
</dbReference>
<dbReference type="PANTHER" id="PTHR14557">
    <property type="entry name" value="PROTEIN C7ORF21"/>
    <property type="match status" value="1"/>
</dbReference>